<gene>
    <name evidence="1" type="ORF">NOCA2690015</name>
</gene>
<sequence>MGRWTLLCQSSSSWACVLARCGAFRGSGSAGGWCSLTRRGSVRRWPVDVKGPVVPTPHQHRRCAILSTHVASGQRWHVPHPENAAETENAPKILRPVTLDLYLSSHRNRHLWTRFPEVGVDLDFALEGHVTSPDSWRGPAIKIGPFGFLALLGALP</sequence>
<accession>A0A2P2CD23</accession>
<evidence type="ECO:0000313" key="1">
    <source>
        <dbReference type="EMBL" id="CUR59888.1"/>
    </source>
</evidence>
<dbReference type="AlphaFoldDB" id="A0A2P2CD23"/>
<proteinExistence type="predicted"/>
<dbReference type="EMBL" id="CZKA01000066">
    <property type="protein sequence ID" value="CUR59888.1"/>
    <property type="molecule type" value="Genomic_DNA"/>
</dbReference>
<reference evidence="1" key="1">
    <citation type="submission" date="2015-08" db="EMBL/GenBank/DDBJ databases">
        <authorList>
            <person name="Babu N.S."/>
            <person name="Beckwith C.J."/>
            <person name="Beseler K.G."/>
            <person name="Brison A."/>
            <person name="Carone J.V."/>
            <person name="Caskin T.P."/>
            <person name="Diamond M."/>
            <person name="Durham M.E."/>
            <person name="Foxe J.M."/>
            <person name="Go M."/>
            <person name="Henderson B.A."/>
            <person name="Jones I.B."/>
            <person name="McGettigan J.A."/>
            <person name="Micheletti S.J."/>
            <person name="Nasrallah M.E."/>
            <person name="Ortiz D."/>
            <person name="Piller C.R."/>
            <person name="Privatt S.R."/>
            <person name="Schneider S.L."/>
            <person name="Sharp S."/>
            <person name="Smith T.C."/>
            <person name="Stanton J.D."/>
            <person name="Ullery H.E."/>
            <person name="Wilson R.J."/>
            <person name="Serrano M.G."/>
            <person name="Buck G."/>
            <person name="Lee V."/>
            <person name="Wang Y."/>
            <person name="Carvalho R."/>
            <person name="Voegtly L."/>
            <person name="Shi R."/>
            <person name="Duckworth R."/>
            <person name="Johnson A."/>
            <person name="Loviza R."/>
            <person name="Walstead R."/>
            <person name="Shah Z."/>
            <person name="Kiflezghi M."/>
            <person name="Wade K."/>
            <person name="Ball S.L."/>
            <person name="Bradley K.W."/>
            <person name="Asai D.J."/>
            <person name="Bowman C.A."/>
            <person name="Russell D.A."/>
            <person name="Pope W.H."/>
            <person name="Jacobs-Sera D."/>
            <person name="Hendrix R.W."/>
            <person name="Hatfull G.F."/>
        </authorList>
    </citation>
    <scope>NUCLEOTIDE SEQUENCE</scope>
</reference>
<organism evidence="1">
    <name type="scientific">metagenome</name>
    <dbReference type="NCBI Taxonomy" id="256318"/>
    <lineage>
        <taxon>unclassified sequences</taxon>
        <taxon>metagenomes</taxon>
    </lineage>
</organism>
<protein>
    <submittedName>
        <fullName evidence="1">Uncharacterized protein</fullName>
    </submittedName>
</protein>
<name>A0A2P2CD23_9ZZZZ</name>